<dbReference type="InterPro" id="IPR050557">
    <property type="entry name" value="RTX_toxin/Mannuronan_C5-epim"/>
</dbReference>
<organism evidence="9 10">
    <name type="scientific">Massilia jejuensis</name>
    <dbReference type="NCBI Taxonomy" id="648894"/>
    <lineage>
        <taxon>Bacteria</taxon>
        <taxon>Pseudomonadati</taxon>
        <taxon>Pseudomonadota</taxon>
        <taxon>Betaproteobacteria</taxon>
        <taxon>Burkholderiales</taxon>
        <taxon>Oxalobacteraceae</taxon>
        <taxon>Telluria group</taxon>
        <taxon>Massilia</taxon>
    </lineage>
</organism>
<keyword evidence="6" id="KW-0843">Virulence</keyword>
<dbReference type="InterPro" id="IPR003995">
    <property type="entry name" value="RTX_toxin_determinant-A"/>
</dbReference>
<evidence type="ECO:0000256" key="3">
    <source>
        <dbReference type="ARBA" id="ARBA00022525"/>
    </source>
</evidence>
<dbReference type="PRINTS" id="PR01488">
    <property type="entry name" value="RTXTOXINA"/>
</dbReference>
<dbReference type="PANTHER" id="PTHR38340:SF1">
    <property type="entry name" value="S-LAYER PROTEIN"/>
    <property type="match status" value="1"/>
</dbReference>
<evidence type="ECO:0000256" key="8">
    <source>
        <dbReference type="SAM" id="MobiDB-lite"/>
    </source>
</evidence>
<dbReference type="PROSITE" id="PS00330">
    <property type="entry name" value="HEMOLYSIN_CALCIUM"/>
    <property type="match status" value="7"/>
</dbReference>
<keyword evidence="10" id="KW-1185">Reference proteome</keyword>
<evidence type="ECO:0000256" key="7">
    <source>
        <dbReference type="ARBA" id="ARBA00023136"/>
    </source>
</evidence>
<evidence type="ECO:0000256" key="2">
    <source>
        <dbReference type="ARBA" id="ARBA00004613"/>
    </source>
</evidence>
<feature type="compositionally biased region" description="Gly residues" evidence="8">
    <location>
        <begin position="1677"/>
        <end position="1689"/>
    </location>
</feature>
<protein>
    <submittedName>
        <fullName evidence="9">Peroxidase family protein</fullName>
    </submittedName>
</protein>
<dbReference type="GO" id="GO:0004601">
    <property type="term" value="F:peroxidase activity"/>
    <property type="evidence" value="ECO:0007669"/>
    <property type="project" value="UniProtKB-KW"/>
</dbReference>
<feature type="region of interest" description="Disordered" evidence="8">
    <location>
        <begin position="1643"/>
        <end position="1690"/>
    </location>
</feature>
<keyword evidence="5" id="KW-0677">Repeat</keyword>
<dbReference type="Gene3D" id="2.150.10.10">
    <property type="entry name" value="Serralysin-like metalloprotease, C-terminal"/>
    <property type="match status" value="8"/>
</dbReference>
<keyword evidence="7" id="KW-0472">Membrane</keyword>
<sequence length="2131" mass="221568">MANSPQYNFNVNLDDLNFILKQIKIAENSTKPDGSIDGTALRNAVGSPLLPYGLRTVDGTWNSLLPGLERMGAADNVMPRLIAGVWHDAEHVPAMFLPPDAPAPRTSYAQTNSGNMVFDSQPRIISNLIADQTGRNPAAVAAADDRAAIATFPGMETVQVSANGTLLIPNQSPDIGLSPPFNGMMALFGQFFDHGLDLISKGGGTVFVPLKEDDPLYVANSPNNFMVLTRASNKHPGPDAIMGTADDLTGHLNTTTPYIDQNQTYTSHPSHQVFLREYALVDGKTLATGRLLDGAHGIGNWAEVKAQAAALLGIQLADTDIFNVPLLATDRYGEFVRSANGRVQIVTATGLVEADAPGGAGMPLPANTLRTGHAFLDDIAHNAVPGTWDHDGDRTTPGVPKTADTDDITGPIGNARQPAGTYDDELLGRHFITGDGRGNENIGLTAIHAIFHDEHNRLVEDYKKTILGSGDLLVINEWLAQDITALPTTAAGIAALQWDGERLFQAGRFANEMQYQHMVFEEFARAVQPSIDPFVFSNSADIDPAIMEEFANVVYRFGHSMLNETVARLDGNMASRDIGLIEAFLNPVAFDGNGALAPHVAVGQIVRGMSRQVGNEIDEFVTEALRNNLVGLPLDLATLNIARARETGSPSFNEARAAFYQMTGDSQLKPYTSWADFAPHMKNPASIINFIAAYGLHPTVANATSLEAKRAAATLLVMGNVDLNKNGDIDFNSGDPGYLGPLEVAPSDRLDFLHGDGAWLGVETGLNKVDFWIGGLAEAKLEFGGMLAPTFNFVFEAQMEKLQNGDRFYYLSRTQGLNMLNELESNSFSALAMRNTDIGNAGNTTHLPALMFTTPSYTLEMDQADQRTGLGADDTGDPGRHNPVLNAFTSLVTRKAPGADVNDDGFADGGQLIYAYDGADHVVLGGTPGNDTLKGGRGMDTLWGDGGDDLLDGGDEADHVHGGDGDDIITDHGTPAGAADFLRGDRGNDVISNGAGNDVVFGGAGQDFFIVGPDFTEVFGGEGNDFILGGNGPDALLGNEGDDWIEGGEGFDTLSGENSQLFFNSSIIGHDVLNGQGNDTDYDGESGNDIMVQGVGIQRSNGMLGFDWAIHKGDPVAANSDLGIPLFGQQTQFILRDRFDSVEGLSGWKFDDVLIGTIRPTGVAGDGSGGIIGAPPDNSMLLQKDVALINGLQELLGRPAEASPNAVVFDPSAGADILIGGGGSDKITGKAGNDLIDGDAWLNVRVAVMSKTNPNLVERSVESVADLKDDMLAGRINPGQLRIVREILQSPTKLTDIDQAIYSDLRANYDITRNVDNTWSVAHARGTGADGTDTIRNIEELVFSDDVINLTGEPHIDDMTPTERHTLTANPGTVAAFSNVPESAISYQWQALAGGVFVDILGATGASFTPQQAQVGLQLRVVASFVDAAGRNRSVPSAPTKGVGDQIIGTSLSESLTGTPFDDELIGNGGNDVLNGAAGADVMVGNTGNDTYMVDDLNDIVVEGVNAGTDTVQTTLNARILADNLEHLTFAGTGNFVGTGNALANTITGGNGNDTLDGAGGIDRMVGGLGDDIYIVSQAGDAVVEVLSQGRDTVRTTLAAYTLASEVEELVYTGDANFSGKGNSIGNILRGGAGNDTLDGGTGGNDTLFGNDGNDVLRGQGGEDVLEGGLGDDTLDGGSGGDTMRGGSGDDTYVVTSSLDVVTELGNEGVDTVRTSLSTYVLGDEVENLVYTGTVSFNGTGNALANRLQGGSGTGNDFLNGGAGVDWMAGGRGNDTYVVDDLLETVVELAGAGTDTVRTTLSSYTLGDELENLTFIGSGPFAGQGNALANTLTGGAGDDTLDGGLLADRMVGGAGNDVYLVDNAGDVIVENTGTTAGIDLARVSASTYTLGANVEQLLFVGSGNFSGVGNASNNTMTGGEGNDSLNGGSGSDRLIGGQGDDTYFVGSSTDVVVELAGGGIDAVMSTSTSYVLGAEVENVTQTSGIGNLTGNALDNVLRGFTGNDILRGMGGDDRLEGGAGNDSLQGGAGNDIFVFAAPGFGADTIAGGFDFDPAGGQDLLDISGLGITAATFASNVTIADLGSDLRVTIGTAGSFLIQGVGDPALVTIDDFLLQEALAPAGLAAPGELLAV</sequence>
<dbReference type="RefSeq" id="WP_379722417.1">
    <property type="nucleotide sequence ID" value="NZ_JBHSMS010000040.1"/>
</dbReference>
<feature type="region of interest" description="Disordered" evidence="8">
    <location>
        <begin position="386"/>
        <end position="419"/>
    </location>
</feature>
<dbReference type="InterPro" id="IPR011049">
    <property type="entry name" value="Serralysin-like_metalloprot_C"/>
</dbReference>
<dbReference type="EMBL" id="JBHSMS010000040">
    <property type="protein sequence ID" value="MFC5512328.1"/>
    <property type="molecule type" value="Genomic_DNA"/>
</dbReference>
<evidence type="ECO:0000256" key="6">
    <source>
        <dbReference type="ARBA" id="ARBA00023026"/>
    </source>
</evidence>
<evidence type="ECO:0000256" key="4">
    <source>
        <dbReference type="ARBA" id="ARBA00022656"/>
    </source>
</evidence>
<dbReference type="PROSITE" id="PS50292">
    <property type="entry name" value="PEROXIDASE_3"/>
    <property type="match status" value="1"/>
</dbReference>
<accession>A0ABW0PIX5</accession>
<dbReference type="SUPFAM" id="SSF51120">
    <property type="entry name" value="beta-Roll"/>
    <property type="match status" value="7"/>
</dbReference>
<evidence type="ECO:0000256" key="5">
    <source>
        <dbReference type="ARBA" id="ARBA00022737"/>
    </source>
</evidence>
<dbReference type="Gene3D" id="1.10.640.10">
    <property type="entry name" value="Haem peroxidase domain superfamily, animal type"/>
    <property type="match status" value="2"/>
</dbReference>
<proteinExistence type="predicted"/>
<dbReference type="SUPFAM" id="SSF48113">
    <property type="entry name" value="Heme-dependent peroxidases"/>
    <property type="match status" value="1"/>
</dbReference>
<gene>
    <name evidence="9" type="ORF">ACFPOU_14475</name>
</gene>
<dbReference type="InterPro" id="IPR019791">
    <property type="entry name" value="Haem_peroxidase_animal"/>
</dbReference>
<dbReference type="InterPro" id="IPR018511">
    <property type="entry name" value="Hemolysin-typ_Ca-bd_CS"/>
</dbReference>
<feature type="compositionally biased region" description="Low complexity" evidence="8">
    <location>
        <begin position="1645"/>
        <end position="1654"/>
    </location>
</feature>
<dbReference type="InterPro" id="IPR037120">
    <property type="entry name" value="Haem_peroxidase_sf_animal"/>
</dbReference>
<dbReference type="InterPro" id="IPR010255">
    <property type="entry name" value="Haem_peroxidase_sf"/>
</dbReference>
<dbReference type="InterPro" id="IPR001343">
    <property type="entry name" value="Hemolysn_Ca-bd"/>
</dbReference>
<keyword evidence="9" id="KW-0560">Oxidoreductase</keyword>
<name>A0ABW0PIX5_9BURK</name>
<reference evidence="10" key="1">
    <citation type="journal article" date="2019" name="Int. J. Syst. Evol. Microbiol.">
        <title>The Global Catalogue of Microorganisms (GCM) 10K type strain sequencing project: providing services to taxonomists for standard genome sequencing and annotation.</title>
        <authorList>
            <consortium name="The Broad Institute Genomics Platform"/>
            <consortium name="The Broad Institute Genome Sequencing Center for Infectious Disease"/>
            <person name="Wu L."/>
            <person name="Ma J."/>
        </authorList>
    </citation>
    <scope>NUCLEOTIDE SEQUENCE [LARGE SCALE GENOMIC DNA]</scope>
    <source>
        <strain evidence="10">CCUG 38813</strain>
    </source>
</reference>
<comment type="subcellular location">
    <subcellularLocation>
        <location evidence="1">Membrane</location>
    </subcellularLocation>
    <subcellularLocation>
        <location evidence="2">Secreted</location>
    </subcellularLocation>
</comment>
<dbReference type="Pfam" id="PF03098">
    <property type="entry name" value="An_peroxidase"/>
    <property type="match status" value="2"/>
</dbReference>
<keyword evidence="9" id="KW-0575">Peroxidase</keyword>
<evidence type="ECO:0000313" key="9">
    <source>
        <dbReference type="EMBL" id="MFC5512328.1"/>
    </source>
</evidence>
<dbReference type="CDD" id="cd09821">
    <property type="entry name" value="An_peroxidase_bacterial_2"/>
    <property type="match status" value="1"/>
</dbReference>
<keyword evidence="4" id="KW-0800">Toxin</keyword>
<dbReference type="PANTHER" id="PTHR38340">
    <property type="entry name" value="S-LAYER PROTEIN"/>
    <property type="match status" value="1"/>
</dbReference>
<evidence type="ECO:0000313" key="10">
    <source>
        <dbReference type="Proteomes" id="UP001596031"/>
    </source>
</evidence>
<dbReference type="Proteomes" id="UP001596031">
    <property type="component" value="Unassembled WGS sequence"/>
</dbReference>
<evidence type="ECO:0000256" key="1">
    <source>
        <dbReference type="ARBA" id="ARBA00004370"/>
    </source>
</evidence>
<keyword evidence="3" id="KW-0964">Secreted</keyword>
<dbReference type="Pfam" id="PF00353">
    <property type="entry name" value="HemolysinCabind"/>
    <property type="match status" value="11"/>
</dbReference>
<dbReference type="PRINTS" id="PR00313">
    <property type="entry name" value="CABNDNGRPT"/>
</dbReference>
<comment type="caution">
    <text evidence="9">The sequence shown here is derived from an EMBL/GenBank/DDBJ whole genome shotgun (WGS) entry which is preliminary data.</text>
</comment>